<evidence type="ECO:0000256" key="1">
    <source>
        <dbReference type="ARBA" id="ARBA00011051"/>
    </source>
</evidence>
<proteinExistence type="inferred from homology"/>
<dbReference type="InterPro" id="IPR029068">
    <property type="entry name" value="Glyas_Bleomycin-R_OHBP_Dase"/>
</dbReference>
<evidence type="ECO:0000259" key="4">
    <source>
        <dbReference type="PROSITE" id="PS51819"/>
    </source>
</evidence>
<feature type="domain" description="VOC" evidence="4">
    <location>
        <begin position="2"/>
        <end position="118"/>
    </location>
</feature>
<dbReference type="PROSITE" id="PS51819">
    <property type="entry name" value="VOC"/>
    <property type="match status" value="1"/>
</dbReference>
<evidence type="ECO:0000256" key="3">
    <source>
        <dbReference type="ARBA" id="ARBA00023251"/>
    </source>
</evidence>
<comment type="similarity">
    <text evidence="1">Belongs to the bleomycin resistance protein family.</text>
</comment>
<reference evidence="5 6" key="1">
    <citation type="submission" date="2020-04" db="EMBL/GenBank/DDBJ databases">
        <authorList>
            <person name="Yoon J."/>
        </authorList>
    </citation>
    <scope>NUCLEOTIDE SEQUENCE [LARGE SCALE GENOMIC DNA]</scope>
    <source>
        <strain evidence="5 6">KMU-166</strain>
    </source>
</reference>
<dbReference type="EMBL" id="JAAWWK010000005">
    <property type="protein sequence ID" value="NKI18580.1"/>
    <property type="molecule type" value="Genomic_DNA"/>
</dbReference>
<accession>A0ABX1GHA4</accession>
<evidence type="ECO:0000256" key="2">
    <source>
        <dbReference type="ARBA" id="ARBA00021572"/>
    </source>
</evidence>
<protein>
    <recommendedName>
        <fullName evidence="2">Bleomycin resistance protein</fullName>
    </recommendedName>
</protein>
<dbReference type="Proteomes" id="UP000765845">
    <property type="component" value="Unassembled WGS sequence"/>
</dbReference>
<dbReference type="InterPro" id="IPR000335">
    <property type="entry name" value="Bleomycin-R"/>
</dbReference>
<organism evidence="5 6">
    <name type="scientific">Spongiibacter thalassae</name>
    <dbReference type="NCBI Taxonomy" id="2721624"/>
    <lineage>
        <taxon>Bacteria</taxon>
        <taxon>Pseudomonadati</taxon>
        <taxon>Pseudomonadota</taxon>
        <taxon>Gammaproteobacteria</taxon>
        <taxon>Cellvibrionales</taxon>
        <taxon>Spongiibacteraceae</taxon>
        <taxon>Spongiibacter</taxon>
    </lineage>
</organism>
<dbReference type="CDD" id="cd08349">
    <property type="entry name" value="BLMA_like"/>
    <property type="match status" value="1"/>
</dbReference>
<sequence length="123" mass="14127">MEYKTIPITRIFDEQKTKNFYLGYLGMQLDWEHRFEPGLPIYMQVSKGNFVLHLSEHSGDCSPGSKLFVEVDNLQALYDELSAKDYPFCSPEIETPPWGGRCFTITDPFANRILFKQAGSHEG</sequence>
<dbReference type="RefSeq" id="WP_168451110.1">
    <property type="nucleotide sequence ID" value="NZ_JAAWWK010000005.1"/>
</dbReference>
<dbReference type="SUPFAM" id="SSF54593">
    <property type="entry name" value="Glyoxalase/Bleomycin resistance protein/Dihydroxybiphenyl dioxygenase"/>
    <property type="match status" value="1"/>
</dbReference>
<name>A0ABX1GHA4_9GAMM</name>
<evidence type="ECO:0000313" key="5">
    <source>
        <dbReference type="EMBL" id="NKI18580.1"/>
    </source>
</evidence>
<keyword evidence="6" id="KW-1185">Reference proteome</keyword>
<dbReference type="Gene3D" id="3.10.180.10">
    <property type="entry name" value="2,3-Dihydroxybiphenyl 1,2-Dioxygenase, domain 1"/>
    <property type="match status" value="1"/>
</dbReference>
<dbReference type="Pfam" id="PF19581">
    <property type="entry name" value="Glyoxalase_7"/>
    <property type="match status" value="1"/>
</dbReference>
<gene>
    <name evidence="5" type="ORF">HCU74_14280</name>
</gene>
<keyword evidence="3" id="KW-0046">Antibiotic resistance</keyword>
<evidence type="ECO:0000313" key="6">
    <source>
        <dbReference type="Proteomes" id="UP000765845"/>
    </source>
</evidence>
<dbReference type="InterPro" id="IPR037523">
    <property type="entry name" value="VOC_core"/>
</dbReference>
<comment type="caution">
    <text evidence="5">The sequence shown here is derived from an EMBL/GenBank/DDBJ whole genome shotgun (WGS) entry which is preliminary data.</text>
</comment>